<evidence type="ECO:0000313" key="3">
    <source>
        <dbReference type="Proteomes" id="UP001330812"/>
    </source>
</evidence>
<dbReference type="Pfam" id="PF13460">
    <property type="entry name" value="NAD_binding_10"/>
    <property type="match status" value="1"/>
</dbReference>
<accession>A0ABZ1IEK2</accession>
<evidence type="ECO:0000259" key="1">
    <source>
        <dbReference type="Pfam" id="PF13460"/>
    </source>
</evidence>
<dbReference type="InterPro" id="IPR036291">
    <property type="entry name" value="NAD(P)-bd_dom_sf"/>
</dbReference>
<feature type="domain" description="NAD(P)-binding" evidence="1">
    <location>
        <begin position="9"/>
        <end position="135"/>
    </location>
</feature>
<sequence>MPERILVTGGTGQLGSAVVDRLVTAGERVRALSRRRRRGAGADWVVGDLRTGRGLDTALAGCDVVLHCATDHRHEVDVMRTLVEAARWTGNPPHVVYVSITGVDRVPLGYYRAKLAAEELLADSGLPHTIQRATQFHSLVRAVLAGVSRLPVAPVPRWRFQPVDVRDVAVRLAELANAEPAGRVPDFAGPEVLTATELTLALLTASGRTRRVLPVRLPGGLYRAYAEGGNLAPGHADGVITFQEYLAQQKDPAALRYH</sequence>
<proteinExistence type="predicted"/>
<keyword evidence="3" id="KW-1185">Reference proteome</keyword>
<protein>
    <submittedName>
        <fullName evidence="2">NAD(P)H-binding protein</fullName>
    </submittedName>
</protein>
<organism evidence="2 3">
    <name type="scientific">Amycolatopsis rhabdoformis</name>
    <dbReference type="NCBI Taxonomy" id="1448059"/>
    <lineage>
        <taxon>Bacteria</taxon>
        <taxon>Bacillati</taxon>
        <taxon>Actinomycetota</taxon>
        <taxon>Actinomycetes</taxon>
        <taxon>Pseudonocardiales</taxon>
        <taxon>Pseudonocardiaceae</taxon>
        <taxon>Amycolatopsis</taxon>
    </lineage>
</organism>
<dbReference type="InterPro" id="IPR051207">
    <property type="entry name" value="ComplexI_NDUFA9_subunit"/>
</dbReference>
<name>A0ABZ1IEK2_9PSEU</name>
<dbReference type="Gene3D" id="3.40.50.720">
    <property type="entry name" value="NAD(P)-binding Rossmann-like Domain"/>
    <property type="match status" value="1"/>
</dbReference>
<dbReference type="SUPFAM" id="SSF51735">
    <property type="entry name" value="NAD(P)-binding Rossmann-fold domains"/>
    <property type="match status" value="1"/>
</dbReference>
<dbReference type="PANTHER" id="PTHR12126:SF11">
    <property type="entry name" value="NADH DEHYDROGENASE [UBIQUINONE] 1 ALPHA SUBCOMPLEX SUBUNIT 9, MITOCHONDRIAL"/>
    <property type="match status" value="1"/>
</dbReference>
<dbReference type="PANTHER" id="PTHR12126">
    <property type="entry name" value="NADH-UBIQUINONE OXIDOREDUCTASE 39 KDA SUBUNIT-RELATED"/>
    <property type="match status" value="1"/>
</dbReference>
<dbReference type="EMBL" id="CP142149">
    <property type="protein sequence ID" value="WSE32896.1"/>
    <property type="molecule type" value="Genomic_DNA"/>
</dbReference>
<dbReference type="RefSeq" id="WP_326835703.1">
    <property type="nucleotide sequence ID" value="NZ_CP142149.1"/>
</dbReference>
<reference evidence="2 3" key="1">
    <citation type="journal article" date="2015" name="Int. J. Syst. Evol. Microbiol.">
        <title>Amycolatopsis rhabdoformis sp. nov., an actinomycete isolated from a tropical forest soil.</title>
        <authorList>
            <person name="Souza W.R."/>
            <person name="Silva R.E."/>
            <person name="Goodfellow M."/>
            <person name="Busarakam K."/>
            <person name="Figueiro F.S."/>
            <person name="Ferreira D."/>
            <person name="Rodrigues-Filho E."/>
            <person name="Moraes L.A.B."/>
            <person name="Zucchi T.D."/>
        </authorList>
    </citation>
    <scope>NUCLEOTIDE SEQUENCE [LARGE SCALE GENOMIC DNA]</scope>
    <source>
        <strain evidence="2 3">NCIMB 14900</strain>
    </source>
</reference>
<dbReference type="Proteomes" id="UP001330812">
    <property type="component" value="Chromosome"/>
</dbReference>
<gene>
    <name evidence="2" type="ORF">VSH64_12345</name>
</gene>
<evidence type="ECO:0000313" key="2">
    <source>
        <dbReference type="EMBL" id="WSE32896.1"/>
    </source>
</evidence>
<dbReference type="InterPro" id="IPR016040">
    <property type="entry name" value="NAD(P)-bd_dom"/>
</dbReference>